<keyword evidence="1" id="KW-0472">Membrane</keyword>
<organism evidence="2 3">
    <name type="scientific">Mycena rosella</name>
    <name type="common">Pink bonnet</name>
    <name type="synonym">Agaricus rosellus</name>
    <dbReference type="NCBI Taxonomy" id="1033263"/>
    <lineage>
        <taxon>Eukaryota</taxon>
        <taxon>Fungi</taxon>
        <taxon>Dikarya</taxon>
        <taxon>Basidiomycota</taxon>
        <taxon>Agaricomycotina</taxon>
        <taxon>Agaricomycetes</taxon>
        <taxon>Agaricomycetidae</taxon>
        <taxon>Agaricales</taxon>
        <taxon>Marasmiineae</taxon>
        <taxon>Mycenaceae</taxon>
        <taxon>Mycena</taxon>
    </lineage>
</organism>
<name>A0AAD7GNL0_MYCRO</name>
<evidence type="ECO:0000313" key="2">
    <source>
        <dbReference type="EMBL" id="KAJ7697479.1"/>
    </source>
</evidence>
<keyword evidence="3" id="KW-1185">Reference proteome</keyword>
<dbReference type="SUPFAM" id="SSF53098">
    <property type="entry name" value="Ribonuclease H-like"/>
    <property type="match status" value="1"/>
</dbReference>
<feature type="non-terminal residue" evidence="2">
    <location>
        <position position="151"/>
    </location>
</feature>
<keyword evidence="1" id="KW-0812">Transmembrane</keyword>
<reference evidence="2" key="1">
    <citation type="submission" date="2023-03" db="EMBL/GenBank/DDBJ databases">
        <title>Massive genome expansion in bonnet fungi (Mycena s.s.) driven by repeated elements and novel gene families across ecological guilds.</title>
        <authorList>
            <consortium name="Lawrence Berkeley National Laboratory"/>
            <person name="Harder C.B."/>
            <person name="Miyauchi S."/>
            <person name="Viragh M."/>
            <person name="Kuo A."/>
            <person name="Thoen E."/>
            <person name="Andreopoulos B."/>
            <person name="Lu D."/>
            <person name="Skrede I."/>
            <person name="Drula E."/>
            <person name="Henrissat B."/>
            <person name="Morin E."/>
            <person name="Kohler A."/>
            <person name="Barry K."/>
            <person name="LaButti K."/>
            <person name="Morin E."/>
            <person name="Salamov A."/>
            <person name="Lipzen A."/>
            <person name="Mereny Z."/>
            <person name="Hegedus B."/>
            <person name="Baldrian P."/>
            <person name="Stursova M."/>
            <person name="Weitz H."/>
            <person name="Taylor A."/>
            <person name="Grigoriev I.V."/>
            <person name="Nagy L.G."/>
            <person name="Martin F."/>
            <person name="Kauserud H."/>
        </authorList>
    </citation>
    <scope>NUCLEOTIDE SEQUENCE</scope>
    <source>
        <strain evidence="2">CBHHK067</strain>
    </source>
</reference>
<evidence type="ECO:0000256" key="1">
    <source>
        <dbReference type="SAM" id="Phobius"/>
    </source>
</evidence>
<dbReference type="Gene3D" id="3.30.420.10">
    <property type="entry name" value="Ribonuclease H-like superfamily/Ribonuclease H"/>
    <property type="match status" value="1"/>
</dbReference>
<dbReference type="GO" id="GO:0003676">
    <property type="term" value="F:nucleic acid binding"/>
    <property type="evidence" value="ECO:0007669"/>
    <property type="project" value="InterPro"/>
</dbReference>
<protein>
    <submittedName>
        <fullName evidence="2">Uncharacterized protein</fullName>
    </submittedName>
</protein>
<accession>A0AAD7GNL0</accession>
<dbReference type="AlphaFoldDB" id="A0AAD7GNL0"/>
<evidence type="ECO:0000313" key="3">
    <source>
        <dbReference type="Proteomes" id="UP001221757"/>
    </source>
</evidence>
<feature type="transmembrane region" description="Helical" evidence="1">
    <location>
        <begin position="19"/>
        <end position="39"/>
    </location>
</feature>
<keyword evidence="1" id="KW-1133">Transmembrane helix</keyword>
<feature type="non-terminal residue" evidence="2">
    <location>
        <position position="1"/>
    </location>
</feature>
<dbReference type="InterPro" id="IPR012337">
    <property type="entry name" value="RNaseH-like_sf"/>
</dbReference>
<dbReference type="InterPro" id="IPR036397">
    <property type="entry name" value="RNaseH_sf"/>
</dbReference>
<sequence length="151" mass="17255">IASCHKCQVRSTKKLEIPLTVSTPVTLFLAIYIQFNIMMMPETPSGFRMIMAARDDLSGVCQTQTLQTQTVDDQAQFLWIHLYCRYGFHYTLHEALVKACTGKIKLWPEKLPMTLLADRITVSRVMGFSPYQLLYSANLILPFDLTEATFL</sequence>
<gene>
    <name evidence="2" type="ORF">B0H17DRAFT_899907</name>
</gene>
<proteinExistence type="predicted"/>
<dbReference type="Proteomes" id="UP001221757">
    <property type="component" value="Unassembled WGS sequence"/>
</dbReference>
<dbReference type="EMBL" id="JARKIE010000030">
    <property type="protein sequence ID" value="KAJ7697479.1"/>
    <property type="molecule type" value="Genomic_DNA"/>
</dbReference>
<comment type="caution">
    <text evidence="2">The sequence shown here is derived from an EMBL/GenBank/DDBJ whole genome shotgun (WGS) entry which is preliminary data.</text>
</comment>